<evidence type="ECO:0008006" key="4">
    <source>
        <dbReference type="Google" id="ProtNLM"/>
    </source>
</evidence>
<dbReference type="PROSITE" id="PS51257">
    <property type="entry name" value="PROKAR_LIPOPROTEIN"/>
    <property type="match status" value="1"/>
</dbReference>
<dbReference type="EMBL" id="ABOX02000058">
    <property type="protein sequence ID" value="EEF57739.1"/>
    <property type="molecule type" value="Genomic_DNA"/>
</dbReference>
<dbReference type="STRING" id="320771.Cflav_PD0621"/>
<protein>
    <recommendedName>
        <fullName evidence="4">Lipoprotein</fullName>
    </recommendedName>
</protein>
<dbReference type="CDD" id="cd09030">
    <property type="entry name" value="DUF1425"/>
    <property type="match status" value="1"/>
</dbReference>
<sequence length="142" mass="15791" precursor="true">MKRTFLAIGMLATAAALLTGCETTPRDTGAYVPVNTTVNDLENHTTIVLMDPRVQISVTCSGIQQRTLPDGRLEVTANLRNRENRRIQVQASCVFKDEQGFPTEGESVWHNVILTENGQDAVTFTAMNTKAKKYTIRIREAH</sequence>
<gene>
    <name evidence="2" type="ORF">Cflav_PD0621</name>
</gene>
<dbReference type="InterPro" id="IPR010824">
    <property type="entry name" value="DUF1425"/>
</dbReference>
<feature type="signal peptide" evidence="1">
    <location>
        <begin position="1"/>
        <end position="18"/>
    </location>
</feature>
<dbReference type="AlphaFoldDB" id="B9XQW2"/>
<name>B9XQW2_PEDPL</name>
<dbReference type="RefSeq" id="WP_007418197.1">
    <property type="nucleotide sequence ID" value="NZ_ABOX02000058.1"/>
</dbReference>
<proteinExistence type="predicted"/>
<dbReference type="InterPro" id="IPR038483">
    <property type="entry name" value="YcfL-like_sf"/>
</dbReference>
<keyword evidence="3" id="KW-1185">Reference proteome</keyword>
<comment type="caution">
    <text evidence="2">The sequence shown here is derived from an EMBL/GenBank/DDBJ whole genome shotgun (WGS) entry which is preliminary data.</text>
</comment>
<keyword evidence="1" id="KW-0732">Signal</keyword>
<evidence type="ECO:0000256" key="1">
    <source>
        <dbReference type="SAM" id="SignalP"/>
    </source>
</evidence>
<reference evidence="2 3" key="1">
    <citation type="journal article" date="2011" name="J. Bacteriol.">
        <title>Genome sequence of 'Pedosphaera parvula' Ellin514, an aerobic Verrucomicrobial isolate from pasture soil.</title>
        <authorList>
            <person name="Kant R."/>
            <person name="van Passel M.W."/>
            <person name="Sangwan P."/>
            <person name="Palva A."/>
            <person name="Lucas S."/>
            <person name="Copeland A."/>
            <person name="Lapidus A."/>
            <person name="Glavina Del Rio T."/>
            <person name="Dalin E."/>
            <person name="Tice H."/>
            <person name="Bruce D."/>
            <person name="Goodwin L."/>
            <person name="Pitluck S."/>
            <person name="Chertkov O."/>
            <person name="Larimer F.W."/>
            <person name="Land M.L."/>
            <person name="Hauser L."/>
            <person name="Brettin T.S."/>
            <person name="Detter J.C."/>
            <person name="Han S."/>
            <person name="de Vos W.M."/>
            <person name="Janssen P.H."/>
            <person name="Smidt H."/>
        </authorList>
    </citation>
    <scope>NUCLEOTIDE SEQUENCE [LARGE SCALE GENOMIC DNA]</scope>
    <source>
        <strain evidence="2 3">Ellin514</strain>
    </source>
</reference>
<dbReference type="Pfam" id="PF07233">
    <property type="entry name" value="DUF1425"/>
    <property type="match status" value="1"/>
</dbReference>
<dbReference type="Gene3D" id="2.60.40.3230">
    <property type="match status" value="1"/>
</dbReference>
<evidence type="ECO:0000313" key="3">
    <source>
        <dbReference type="Proteomes" id="UP000003688"/>
    </source>
</evidence>
<feature type="chain" id="PRO_5002895160" description="Lipoprotein" evidence="1">
    <location>
        <begin position="19"/>
        <end position="142"/>
    </location>
</feature>
<evidence type="ECO:0000313" key="2">
    <source>
        <dbReference type="EMBL" id="EEF57739.1"/>
    </source>
</evidence>
<accession>B9XQW2</accession>
<dbReference type="OrthoDB" id="193935at2"/>
<dbReference type="Proteomes" id="UP000003688">
    <property type="component" value="Unassembled WGS sequence"/>
</dbReference>
<organism evidence="2 3">
    <name type="scientific">Pedosphaera parvula (strain Ellin514)</name>
    <dbReference type="NCBI Taxonomy" id="320771"/>
    <lineage>
        <taxon>Bacteria</taxon>
        <taxon>Pseudomonadati</taxon>
        <taxon>Verrucomicrobiota</taxon>
        <taxon>Pedosphaerae</taxon>
        <taxon>Pedosphaerales</taxon>
        <taxon>Pedosphaeraceae</taxon>
        <taxon>Pedosphaera</taxon>
    </lineage>
</organism>